<dbReference type="PANTHER" id="PTHR43539">
    <property type="entry name" value="FLAVIN-BINDING MONOOXYGENASE-LIKE PROTEIN (AFU_ORTHOLOGUE AFUA_4G09220)"/>
    <property type="match status" value="1"/>
</dbReference>
<dbReference type="PRINTS" id="PR00368">
    <property type="entry name" value="FADPNR"/>
</dbReference>
<comment type="caution">
    <text evidence="3">The sequence shown here is derived from an EMBL/GenBank/DDBJ whole genome shotgun (WGS) entry which is preliminary data.</text>
</comment>
<reference evidence="3 4" key="1">
    <citation type="submission" date="2024-09" db="EMBL/GenBank/DDBJ databases">
        <authorList>
            <person name="Sun Q."/>
            <person name="Mori K."/>
        </authorList>
    </citation>
    <scope>NUCLEOTIDE SEQUENCE [LARGE SCALE GENOMIC DNA]</scope>
    <source>
        <strain evidence="3 4">CCM 4839</strain>
    </source>
</reference>
<dbReference type="Gene3D" id="3.50.50.60">
    <property type="entry name" value="FAD/NAD(P)-binding domain"/>
    <property type="match status" value="1"/>
</dbReference>
<dbReference type="EMBL" id="JBHLVF010000012">
    <property type="protein sequence ID" value="MFC0391845.1"/>
    <property type="molecule type" value="Genomic_DNA"/>
</dbReference>
<dbReference type="InterPro" id="IPR050982">
    <property type="entry name" value="Auxin_biosynth/cation_transpt"/>
</dbReference>
<keyword evidence="4" id="KW-1185">Reference proteome</keyword>
<sequence length="467" mass="51482">MKKIELKQTSSCCGSPHLTQEINMQPQGKSNHLPVAIIGAGPIGLAAAANLTERGENFILLESGSQVGHNISDWGHVRLFSPWQYNVDKAAERLLTKHGWSAPAPDELPSGQELIEQYLLPLADLPEIKSHLILNTKVLAISRKDTDKMKSDLREHNPFVIYAEVNNTTQRYEARAVIDASGTWGHSNPLYASGVLTNEERSLSEHIYYGIPNIQGKDKERYLGKSIAVVGGGHSALNTLLDLAQLKETDPDMNIVWIMRKNRVEDAYGGEANDQLEARGELGSRIHQLVNSKQIQVVTPFKIQKISRTDGKMIISGKNREGSSDLPGIDEIIVNTGSRPDFSFLRELRLSIDQATESVETLAPLIDPNVHSCGTVRPHGERELRHSEKDLYIVGMKSYGRAPTFLMATGYEQVRSVVAYLAGDYEAALKVELDLPETGVCRINNSPMKKDESSCSTIPTTNSSCCS</sequence>
<evidence type="ECO:0000313" key="4">
    <source>
        <dbReference type="Proteomes" id="UP001589818"/>
    </source>
</evidence>
<protein>
    <submittedName>
        <fullName evidence="3">NAD(P)-binding domain-containing protein</fullName>
    </submittedName>
</protein>
<feature type="compositionally biased region" description="Polar residues" evidence="2">
    <location>
        <begin position="454"/>
        <end position="467"/>
    </location>
</feature>
<proteinExistence type="predicted"/>
<dbReference type="Proteomes" id="UP001589818">
    <property type="component" value="Unassembled WGS sequence"/>
</dbReference>
<feature type="region of interest" description="Disordered" evidence="2">
    <location>
        <begin position="446"/>
        <end position="467"/>
    </location>
</feature>
<dbReference type="InterPro" id="IPR036188">
    <property type="entry name" value="FAD/NAD-bd_sf"/>
</dbReference>
<dbReference type="PANTHER" id="PTHR43539:SF78">
    <property type="entry name" value="FLAVIN-CONTAINING MONOOXYGENASE"/>
    <property type="match status" value="1"/>
</dbReference>
<name>A0ABV6J7I4_9BACL</name>
<dbReference type="SUPFAM" id="SSF51905">
    <property type="entry name" value="FAD/NAD(P)-binding domain"/>
    <property type="match status" value="1"/>
</dbReference>
<gene>
    <name evidence="3" type="ORF">ACFFJ8_10765</name>
</gene>
<dbReference type="RefSeq" id="WP_204821271.1">
    <property type="nucleotide sequence ID" value="NZ_JANHOF010000011.1"/>
</dbReference>
<accession>A0ABV6J7I4</accession>
<evidence type="ECO:0000313" key="3">
    <source>
        <dbReference type="EMBL" id="MFC0391845.1"/>
    </source>
</evidence>
<dbReference type="Pfam" id="PF13738">
    <property type="entry name" value="Pyr_redox_3"/>
    <property type="match status" value="1"/>
</dbReference>
<keyword evidence="1" id="KW-0560">Oxidoreductase</keyword>
<evidence type="ECO:0000256" key="1">
    <source>
        <dbReference type="ARBA" id="ARBA00023002"/>
    </source>
</evidence>
<organism evidence="3 4">
    <name type="scientific">Paenibacillus mendelii</name>
    <dbReference type="NCBI Taxonomy" id="206163"/>
    <lineage>
        <taxon>Bacteria</taxon>
        <taxon>Bacillati</taxon>
        <taxon>Bacillota</taxon>
        <taxon>Bacilli</taxon>
        <taxon>Bacillales</taxon>
        <taxon>Paenibacillaceae</taxon>
        <taxon>Paenibacillus</taxon>
    </lineage>
</organism>
<evidence type="ECO:0000256" key="2">
    <source>
        <dbReference type="SAM" id="MobiDB-lite"/>
    </source>
</evidence>